<organism evidence="2 4">
    <name type="scientific">Pectobacterium odoriferum</name>
    <dbReference type="NCBI Taxonomy" id="78398"/>
    <lineage>
        <taxon>Bacteria</taxon>
        <taxon>Pseudomonadati</taxon>
        <taxon>Pseudomonadota</taxon>
        <taxon>Gammaproteobacteria</taxon>
        <taxon>Enterobacterales</taxon>
        <taxon>Pectobacteriaceae</taxon>
        <taxon>Pectobacterium</taxon>
    </lineage>
</organism>
<evidence type="ECO:0000313" key="3">
    <source>
        <dbReference type="Proteomes" id="UP000029447"/>
    </source>
</evidence>
<proteinExistence type="predicted"/>
<accession>A0ABD6VVC1</accession>
<dbReference type="Proteomes" id="UP000237274">
    <property type="component" value="Unassembled WGS sequence"/>
</dbReference>
<evidence type="ECO:0000313" key="4">
    <source>
        <dbReference type="Proteomes" id="UP000237274"/>
    </source>
</evidence>
<keyword evidence="3" id="KW-1185">Reference proteome</keyword>
<dbReference type="EMBL" id="MTAO01000001">
    <property type="protein sequence ID" value="POE29278.1"/>
    <property type="molecule type" value="Genomic_DNA"/>
</dbReference>
<evidence type="ECO:0000313" key="1">
    <source>
        <dbReference type="EMBL" id="KGA41346.1"/>
    </source>
</evidence>
<evidence type="ECO:0000313" key="2">
    <source>
        <dbReference type="EMBL" id="POE29278.1"/>
    </source>
</evidence>
<evidence type="ECO:0008006" key="5">
    <source>
        <dbReference type="Google" id="ProtNLM"/>
    </source>
</evidence>
<sequence>MLFFLSVAVIAIGVVGIFRGGADDSPKSEVATVNTKSITIAEALRDLNPYDIIDVNDYRLRTIEVDKDSDDERDILTLGSSNLNGFLVRNHLAKNSGIITKSVESPMSKTFLMNSLRKDELPYGYQVTPQEEHLLSSLSIGDKVVLYIRVIDVNKMRGNNDDLMQLQEGGGNGAGLSMYKYALGRITSPLSIINIQRAEKKDNNHSLDDKKYVGKIILRMNQKQLADLRVVENTGEILLFPAESSMANKKKIKTDEVLPQFKEVNELRGGK</sequence>
<reference evidence="2 4" key="2">
    <citation type="submission" date="2017-01" db="EMBL/GenBank/DDBJ databases">
        <title>Comparative Genomics of 38 Pectobacterium strains comprising three species revealed the characteristics of Pectobacterium carotovorum.</title>
        <authorList>
            <person name="Xie H."/>
            <person name="Ma Y."/>
            <person name="Li X."/>
        </authorList>
    </citation>
    <scope>NUCLEOTIDE SEQUENCE [LARGE SCALE GENOMIC DNA]</scope>
    <source>
        <strain evidence="2 4">Q142</strain>
    </source>
</reference>
<dbReference type="Proteomes" id="UP000029447">
    <property type="component" value="Unassembled WGS sequence"/>
</dbReference>
<protein>
    <recommendedName>
        <fullName evidence="5">Pilus assembly protein CpaB</fullName>
    </recommendedName>
</protein>
<dbReference type="AlphaFoldDB" id="A0ABD6VVC1"/>
<reference evidence="1 3" key="1">
    <citation type="submission" date="2014-08" db="EMBL/GenBank/DDBJ databases">
        <title>Genome sequences of NCPPB Pectobacterium isolates.</title>
        <authorList>
            <person name="Glover R.H."/>
            <person name="Sapp M."/>
            <person name="Elphinstone J."/>
        </authorList>
    </citation>
    <scope>NUCLEOTIDE SEQUENCE [LARGE SCALE GENOMIC DNA]</scope>
    <source>
        <strain evidence="1 3">NCPPB3841</strain>
    </source>
</reference>
<gene>
    <name evidence="2" type="ORF">BV926_00055</name>
    <name evidence="1" type="ORF">KU75_11185</name>
</gene>
<comment type="caution">
    <text evidence="2">The sequence shown here is derived from an EMBL/GenBank/DDBJ whole genome shotgun (WGS) entry which is preliminary data.</text>
</comment>
<name>A0ABD6VVC1_9GAMM</name>
<dbReference type="EMBL" id="JQOF01000008">
    <property type="protein sequence ID" value="KGA41346.1"/>
    <property type="molecule type" value="Genomic_DNA"/>
</dbReference>